<dbReference type="InterPro" id="IPR002110">
    <property type="entry name" value="Ankyrin_rpt"/>
</dbReference>
<evidence type="ECO:0000256" key="3">
    <source>
        <dbReference type="PROSITE-ProRule" id="PRU00023"/>
    </source>
</evidence>
<evidence type="ECO:0000313" key="6">
    <source>
        <dbReference type="EMBL" id="EGD76814.1"/>
    </source>
</evidence>
<dbReference type="eggNOG" id="KOG0504">
    <property type="taxonomic scope" value="Eukaryota"/>
</dbReference>
<keyword evidence="2 3" id="KW-0040">ANK repeat</keyword>
<feature type="signal peptide" evidence="5">
    <location>
        <begin position="1"/>
        <end position="20"/>
    </location>
</feature>
<dbReference type="GeneID" id="16071747"/>
<reference evidence="6" key="1">
    <citation type="submission" date="2009-08" db="EMBL/GenBank/DDBJ databases">
        <title>Annotation of Salpingoeca rosetta.</title>
        <authorList>
            <consortium name="The Broad Institute Genome Sequencing Platform"/>
            <person name="Russ C."/>
            <person name="Cuomo C."/>
            <person name="Burger G."/>
            <person name="Gray M.W."/>
            <person name="Holland P.W.H."/>
            <person name="King N."/>
            <person name="Lang F.B.F."/>
            <person name="Roger A.J."/>
            <person name="Ruiz-Trillo I."/>
            <person name="Young S.K."/>
            <person name="Zeng Q."/>
            <person name="Gargeya S."/>
            <person name="Alvarado L."/>
            <person name="Berlin A."/>
            <person name="Chapman S.B."/>
            <person name="Chen Z."/>
            <person name="Freedman E."/>
            <person name="Gellesch M."/>
            <person name="Goldberg J."/>
            <person name="Griggs A."/>
            <person name="Gujja S."/>
            <person name="Heilman E."/>
            <person name="Heiman D."/>
            <person name="Howarth C."/>
            <person name="Mehta T."/>
            <person name="Neiman D."/>
            <person name="Pearson M."/>
            <person name="Roberts A."/>
            <person name="Saif S."/>
            <person name="Shea T."/>
            <person name="Shenoy N."/>
            <person name="Sisk P."/>
            <person name="Stolte C."/>
            <person name="Sykes S."/>
            <person name="White J."/>
            <person name="Yandava C."/>
            <person name="Haas B."/>
            <person name="Nusbaum C."/>
            <person name="Birren B."/>
        </authorList>
    </citation>
    <scope>NUCLEOTIDE SEQUENCE [LARGE SCALE GENOMIC DNA]</scope>
    <source>
        <strain evidence="6">ATCC 50818</strain>
    </source>
</reference>
<evidence type="ECO:0000256" key="2">
    <source>
        <dbReference type="ARBA" id="ARBA00023043"/>
    </source>
</evidence>
<evidence type="ECO:0000256" key="1">
    <source>
        <dbReference type="ARBA" id="ARBA00022737"/>
    </source>
</evidence>
<dbReference type="PANTHER" id="PTHR24123">
    <property type="entry name" value="ANKYRIN REPEAT-CONTAINING"/>
    <property type="match status" value="1"/>
</dbReference>
<evidence type="ECO:0000256" key="4">
    <source>
        <dbReference type="SAM" id="MobiDB-lite"/>
    </source>
</evidence>
<feature type="chain" id="PRO_5003290689" evidence="5">
    <location>
        <begin position="21"/>
        <end position="397"/>
    </location>
</feature>
<feature type="region of interest" description="Disordered" evidence="4">
    <location>
        <begin position="67"/>
        <end position="88"/>
    </location>
</feature>
<accession>F2UI65</accession>
<dbReference type="SUPFAM" id="SSF48403">
    <property type="entry name" value="Ankyrin repeat"/>
    <property type="match status" value="1"/>
</dbReference>
<feature type="repeat" description="ANK" evidence="3">
    <location>
        <begin position="181"/>
        <end position="213"/>
    </location>
</feature>
<dbReference type="EMBL" id="GL832975">
    <property type="protein sequence ID" value="EGD76814.1"/>
    <property type="molecule type" value="Genomic_DNA"/>
</dbReference>
<feature type="repeat" description="ANK" evidence="3">
    <location>
        <begin position="328"/>
        <end position="360"/>
    </location>
</feature>
<dbReference type="STRING" id="946362.F2UI65"/>
<feature type="compositionally biased region" description="Polar residues" evidence="4">
    <location>
        <begin position="68"/>
        <end position="88"/>
    </location>
</feature>
<feature type="repeat" description="ANK" evidence="3">
    <location>
        <begin position="249"/>
        <end position="281"/>
    </location>
</feature>
<organism evidence="7">
    <name type="scientific">Salpingoeca rosetta (strain ATCC 50818 / BSB-021)</name>
    <dbReference type="NCBI Taxonomy" id="946362"/>
    <lineage>
        <taxon>Eukaryota</taxon>
        <taxon>Choanoflagellata</taxon>
        <taxon>Craspedida</taxon>
        <taxon>Salpingoecidae</taxon>
        <taxon>Salpingoeca</taxon>
    </lineage>
</organism>
<dbReference type="Pfam" id="PF12796">
    <property type="entry name" value="Ank_2"/>
    <property type="match status" value="2"/>
</dbReference>
<sequence>MPTLMMTLVGRSAAVGAAAAVGVGRGVVAAAARRRAVATAVSASSSYVWLSSRGGQERTRGQQALLPAQTTRSGGWSWTHNAAGRNKTSNTATTSLMMLGLWTGLMFGSTTTKEEEDACGTSEDLSRDGTRAPALSTAEDLERIRVAATAALRGNRLQDFKELVREAKHLSGGDVELRDSIGRSLSMLAAGLGKLQALKFLLREGADARAVDQHGLTLLEHASWKDQVFVVQYLLHDVKMHPDQSCDMFGLYPLHKAAGYGNANVLQQLLDAGADVNQPTAESTAPPSYEAGSKLETALAIASRLGYHDAMRTLLSTEGCRVNQADRHGDTPLHHALRKGDWRATELLVSAGADPSLCNGEQKTGLAVASSLPLALAVRTRLIRLFPTRVVQFLDPA</sequence>
<dbReference type="RefSeq" id="XP_004991186.1">
    <property type="nucleotide sequence ID" value="XM_004991129.1"/>
</dbReference>
<proteinExistence type="predicted"/>
<evidence type="ECO:0000256" key="5">
    <source>
        <dbReference type="SAM" id="SignalP"/>
    </source>
</evidence>
<dbReference type="Proteomes" id="UP000007799">
    <property type="component" value="Unassembled WGS sequence"/>
</dbReference>
<gene>
    <name evidence="6" type="ORF">PTSG_08162</name>
</gene>
<dbReference type="PANTHER" id="PTHR24123:SF139">
    <property type="entry name" value="ANKYRIN"/>
    <property type="match status" value="1"/>
</dbReference>
<dbReference type="Gene3D" id="1.25.40.20">
    <property type="entry name" value="Ankyrin repeat-containing domain"/>
    <property type="match status" value="2"/>
</dbReference>
<dbReference type="PROSITE" id="PS50297">
    <property type="entry name" value="ANK_REP_REGION"/>
    <property type="match status" value="2"/>
</dbReference>
<dbReference type="InterPro" id="IPR051165">
    <property type="entry name" value="Multifunctional_ANK_Repeat"/>
</dbReference>
<dbReference type="PROSITE" id="PS50088">
    <property type="entry name" value="ANK_REPEAT"/>
    <property type="match status" value="3"/>
</dbReference>
<keyword evidence="1" id="KW-0677">Repeat</keyword>
<evidence type="ECO:0000313" key="7">
    <source>
        <dbReference type="Proteomes" id="UP000007799"/>
    </source>
</evidence>
<dbReference type="InParanoid" id="F2UI65"/>
<dbReference type="KEGG" id="sre:PTSG_08162"/>
<dbReference type="Pfam" id="PF00023">
    <property type="entry name" value="Ank"/>
    <property type="match status" value="1"/>
</dbReference>
<dbReference type="InterPro" id="IPR036770">
    <property type="entry name" value="Ankyrin_rpt-contain_sf"/>
</dbReference>
<dbReference type="OrthoDB" id="426293at2759"/>
<dbReference type="SMART" id="SM00248">
    <property type="entry name" value="ANK"/>
    <property type="match status" value="5"/>
</dbReference>
<keyword evidence="7" id="KW-1185">Reference proteome</keyword>
<keyword evidence="5" id="KW-0732">Signal</keyword>
<dbReference type="AlphaFoldDB" id="F2UI65"/>
<name>F2UI65_SALR5</name>
<protein>
    <submittedName>
        <fullName evidence="6">Uncharacterized protein</fullName>
    </submittedName>
</protein>
<feature type="region of interest" description="Disordered" evidence="4">
    <location>
        <begin position="112"/>
        <end position="133"/>
    </location>
</feature>